<dbReference type="PANTHER" id="PTHR31840">
    <property type="entry name" value="COILED-COIL DOMAIN-CONTAINING PROTEIN 97"/>
    <property type="match status" value="1"/>
</dbReference>
<protein>
    <submittedName>
        <fullName evidence="2">CCD97-like C-terminal domain-containing protein</fullName>
    </submittedName>
</protein>
<dbReference type="ExpressionAtlas" id="Q9U385">
    <property type="expression patterns" value="baseline and differential"/>
</dbReference>
<dbReference type="CTD" id="179891"/>
<evidence type="ECO:0000313" key="4">
    <source>
        <dbReference type="WormBase" id="R10D12.13b"/>
    </source>
</evidence>
<feature type="domain" description="CCD97-like C-terminal" evidence="1">
    <location>
        <begin position="92"/>
        <end position="300"/>
    </location>
</feature>
<evidence type="ECO:0000313" key="2">
    <source>
        <dbReference type="EMBL" id="CAB54296.2"/>
    </source>
</evidence>
<dbReference type="UCSC" id="R10D12.13c">
    <property type="organism name" value="c. elegans"/>
</dbReference>
<dbReference type="RefSeq" id="NP_506468.2">
    <property type="nucleotide sequence ID" value="NM_074067.3"/>
</dbReference>
<accession>Q9U385</accession>
<dbReference type="AGR" id="WB:WBGene00011194"/>
<dbReference type="InterPro" id="IPR018613">
    <property type="entry name" value="Ccdc97-like"/>
</dbReference>
<evidence type="ECO:0000313" key="3">
    <source>
        <dbReference type="Proteomes" id="UP000001940"/>
    </source>
</evidence>
<dbReference type="PANTHER" id="PTHR31840:SF1">
    <property type="entry name" value="COILED-COIL DOMAIN-CONTAINING PROTEIN 97"/>
    <property type="match status" value="1"/>
</dbReference>
<evidence type="ECO:0000259" key="1">
    <source>
        <dbReference type="Pfam" id="PF09747"/>
    </source>
</evidence>
<dbReference type="InParanoid" id="Q9U385"/>
<dbReference type="Pfam" id="PF09747">
    <property type="entry name" value="CCD97-like_C"/>
    <property type="match status" value="1"/>
</dbReference>
<dbReference type="PaxDb" id="6239-R10D12.13b"/>
<reference evidence="2 3" key="1">
    <citation type="journal article" date="1998" name="Science">
        <title>Genome sequence of the nematode C. elegans: a platform for investigating biology.</title>
        <authorList>
            <consortium name="The C. elegans sequencing consortium"/>
            <person name="Sulson J.E."/>
            <person name="Waterston R."/>
        </authorList>
    </citation>
    <scope>NUCLEOTIDE SEQUENCE [LARGE SCALE GENOMIC DNA]</scope>
    <source>
        <strain evidence="2 3">Bristol N2</strain>
    </source>
</reference>
<dbReference type="OMA" id="LDVYMRH"/>
<dbReference type="eggNOG" id="KOG3044">
    <property type="taxonomic scope" value="Eukaryota"/>
</dbReference>
<dbReference type="PhylomeDB" id="Q9U385"/>
<dbReference type="GeneID" id="179891"/>
<dbReference type="InterPro" id="IPR040233">
    <property type="entry name" value="CCD97-like_C"/>
</dbReference>
<dbReference type="Bgee" id="WBGene00011194">
    <property type="expression patterns" value="Expressed in germ line (C elegans) and 4 other cell types or tissues"/>
</dbReference>
<dbReference type="Proteomes" id="UP000001940">
    <property type="component" value="Chromosome V"/>
</dbReference>
<dbReference type="WormBase" id="R10D12.13b">
    <property type="protein sequence ID" value="CE43822"/>
    <property type="gene ID" value="WBGene00011194"/>
</dbReference>
<dbReference type="OrthoDB" id="333176at2759"/>
<evidence type="ECO:0007829" key="5">
    <source>
        <dbReference type="PeptideAtlas" id="Q9U385"/>
    </source>
</evidence>
<dbReference type="EMBL" id="BX284605">
    <property type="protein sequence ID" value="CAB54296.2"/>
    <property type="molecule type" value="Genomic_DNA"/>
</dbReference>
<keyword evidence="5" id="KW-1267">Proteomics identification</keyword>
<dbReference type="PeptideAtlas" id="Q9U385"/>
<name>Q9U385_CAEEL</name>
<dbReference type="AlphaFoldDB" id="Q9U385"/>
<dbReference type="STRING" id="6239.R10D12.13b.1"/>
<dbReference type="SMR" id="Q9U385"/>
<keyword evidence="3" id="KW-1185">Reference proteome</keyword>
<dbReference type="FunCoup" id="Q9U385">
    <property type="interactions" value="2429"/>
</dbReference>
<organism evidence="2 3">
    <name type="scientific">Caenorhabditis elegans</name>
    <dbReference type="NCBI Taxonomy" id="6239"/>
    <lineage>
        <taxon>Eukaryota</taxon>
        <taxon>Metazoa</taxon>
        <taxon>Ecdysozoa</taxon>
        <taxon>Nematoda</taxon>
        <taxon>Chromadorea</taxon>
        <taxon>Rhabditida</taxon>
        <taxon>Rhabditina</taxon>
        <taxon>Rhabditomorpha</taxon>
        <taxon>Rhabditoidea</taxon>
        <taxon>Rhabditidae</taxon>
        <taxon>Peloderinae</taxon>
        <taxon>Caenorhabditis</taxon>
    </lineage>
</organism>
<sequence length="301" mass="36309">MEAIFSRIISDKNAFFKHQQMNEEELTEDEKMEILKTLSKEKLPVFLSRYQKYLEPVDGQIFADNDDFVVQSIMKQIRGQQKMTEKEFQKRNYRFNAMQNLLKEGEFFSDAKMREREPYLFDAMIGKFLNDEERMDHLRPTVSRDKSESTWSTLMDRLEDSTEIAERRNLQEREWEGSRDLDDGGRDHINRFMSHVDSHAENFVPEEEEGDEESTEKVEDEIETMRKEMERLSKIEAEQYDDLDENETQQVLRREFEAFMQQKFLAGKDKEFYDYSKCEEFGLSNPIKERDDEERWFEKDD</sequence>
<proteinExistence type="evidence at protein level"/>
<gene>
    <name evidence="2" type="ORF">CELE_R10D12.13</name>
    <name evidence="2 4" type="ORF">R10D12.13</name>
</gene>